<comment type="similarity">
    <text evidence="1 2">Belongs to the short-chain dehydrogenases/reductases (SDR) family.</text>
</comment>
<dbReference type="InterPro" id="IPR036291">
    <property type="entry name" value="NAD(P)-bd_dom_sf"/>
</dbReference>
<dbReference type="GO" id="GO:0003858">
    <property type="term" value="F:3-hydroxybutyrate dehydrogenase activity"/>
    <property type="evidence" value="ECO:0007669"/>
    <property type="project" value="InterPro"/>
</dbReference>
<dbReference type="InterPro" id="IPR011294">
    <property type="entry name" value="3-OHbutyrate_DH"/>
</dbReference>
<dbReference type="Pfam" id="PF00106">
    <property type="entry name" value="adh_short"/>
    <property type="match status" value="1"/>
</dbReference>
<dbReference type="SUPFAM" id="SSF51735">
    <property type="entry name" value="NAD(P)-binding Rossmann-fold domains"/>
    <property type="match status" value="1"/>
</dbReference>
<dbReference type="PRINTS" id="PR00080">
    <property type="entry name" value="SDRFAMILY"/>
</dbReference>
<dbReference type="PRINTS" id="PR00081">
    <property type="entry name" value="GDHRDH"/>
</dbReference>
<dbReference type="FunFam" id="3.40.50.720:FF:000084">
    <property type="entry name" value="Short-chain dehydrogenase reductase"/>
    <property type="match status" value="1"/>
</dbReference>
<dbReference type="RefSeq" id="WP_120186147.1">
    <property type="nucleotide sequence ID" value="NZ_RAQM01000007.1"/>
</dbReference>
<evidence type="ECO:0000313" key="4">
    <source>
        <dbReference type="Proteomes" id="UP000285780"/>
    </source>
</evidence>
<proteinExistence type="inferred from homology"/>
<dbReference type="Gene3D" id="3.40.50.720">
    <property type="entry name" value="NAD(P)-binding Rossmann-like Domain"/>
    <property type="match status" value="1"/>
</dbReference>
<evidence type="ECO:0000256" key="2">
    <source>
        <dbReference type="RuleBase" id="RU000363"/>
    </source>
</evidence>
<dbReference type="Proteomes" id="UP000285780">
    <property type="component" value="Unassembled WGS sequence"/>
</dbReference>
<dbReference type="PANTHER" id="PTHR42879">
    <property type="entry name" value="3-OXOACYL-(ACYL-CARRIER-PROTEIN) REDUCTASE"/>
    <property type="match status" value="1"/>
</dbReference>
<dbReference type="NCBIfam" id="NF009093">
    <property type="entry name" value="PRK12429.1"/>
    <property type="match status" value="1"/>
</dbReference>
<name>A0A420E1W6_9FLAO</name>
<dbReference type="InterPro" id="IPR050259">
    <property type="entry name" value="SDR"/>
</dbReference>
<dbReference type="AlphaFoldDB" id="A0A420E1W6"/>
<sequence length="256" mass="27649">MNKVVLITGSTSGIGLGIAEAFAKAGYNIMFHGLEADGDTIAKSVGDKYNVKVSFSNANLLVADEVEELIEQTIKVFGGLHVLINNAGIQYVAPIEDFPNNKYENIIAINMNAAFYASKKAWSFMKYQKFGRIINVSSVHGLRASEFKTAYVTAKHGVIGMTKVLALEGAPHNITCNAICPGYVKTPLVEGQIKDQAKAHHMSEEEVVEKVMLKKQAVKQFVSLETIADMALLLAKDTSSTITGTSFALDGGWSAQ</sequence>
<dbReference type="PROSITE" id="PS00061">
    <property type="entry name" value="ADH_SHORT"/>
    <property type="match status" value="1"/>
</dbReference>
<evidence type="ECO:0000313" key="3">
    <source>
        <dbReference type="EMBL" id="RKF04124.1"/>
    </source>
</evidence>
<evidence type="ECO:0000256" key="1">
    <source>
        <dbReference type="ARBA" id="ARBA00006484"/>
    </source>
</evidence>
<accession>A0A420E1W6</accession>
<comment type="caution">
    <text evidence="3">The sequence shown here is derived from an EMBL/GenBank/DDBJ whole genome shotgun (WGS) entry which is preliminary data.</text>
</comment>
<dbReference type="InterPro" id="IPR002347">
    <property type="entry name" value="SDR_fam"/>
</dbReference>
<dbReference type="NCBIfam" id="TIGR01963">
    <property type="entry name" value="PHB_DH"/>
    <property type="match status" value="1"/>
</dbReference>
<keyword evidence="4" id="KW-1185">Reference proteome</keyword>
<dbReference type="PANTHER" id="PTHR42879:SF2">
    <property type="entry name" value="3-OXOACYL-[ACYL-CARRIER-PROTEIN] REDUCTASE FABG"/>
    <property type="match status" value="1"/>
</dbReference>
<organism evidence="3 4">
    <name type="scientific">Tenacibaculum lutimaris</name>
    <dbReference type="NCBI Taxonomy" id="285258"/>
    <lineage>
        <taxon>Bacteria</taxon>
        <taxon>Pseudomonadati</taxon>
        <taxon>Bacteroidota</taxon>
        <taxon>Flavobacteriia</taxon>
        <taxon>Flavobacteriales</taxon>
        <taxon>Flavobacteriaceae</taxon>
        <taxon>Tenacibaculum</taxon>
    </lineage>
</organism>
<gene>
    <name evidence="3" type="ORF">C8N26_0783</name>
</gene>
<dbReference type="EMBL" id="RAQM01000007">
    <property type="protein sequence ID" value="RKF04124.1"/>
    <property type="molecule type" value="Genomic_DNA"/>
</dbReference>
<dbReference type="GO" id="GO:0032787">
    <property type="term" value="P:monocarboxylic acid metabolic process"/>
    <property type="evidence" value="ECO:0007669"/>
    <property type="project" value="UniProtKB-ARBA"/>
</dbReference>
<protein>
    <submittedName>
        <fullName evidence="3">3-hydroxybutyrate dehydrogenase</fullName>
    </submittedName>
</protein>
<dbReference type="InterPro" id="IPR020904">
    <property type="entry name" value="Sc_DH/Rdtase_CS"/>
</dbReference>
<reference evidence="3 4" key="1">
    <citation type="submission" date="2018-09" db="EMBL/GenBank/DDBJ databases">
        <title>Genomic Encyclopedia of Archaeal and Bacterial Type Strains, Phase II (KMG-II): from individual species to whole genera.</title>
        <authorList>
            <person name="Goeker M."/>
        </authorList>
    </citation>
    <scope>NUCLEOTIDE SEQUENCE [LARGE SCALE GENOMIC DNA]</scope>
    <source>
        <strain evidence="3 4">DSM 16505</strain>
    </source>
</reference>